<feature type="chain" id="PRO_5027109388" evidence="9">
    <location>
        <begin position="24"/>
        <end position="244"/>
    </location>
</feature>
<dbReference type="SUPFAM" id="SSF49584">
    <property type="entry name" value="Periplasmic chaperone C-domain"/>
    <property type="match status" value="1"/>
</dbReference>
<dbReference type="InterPro" id="IPR008962">
    <property type="entry name" value="PapD-like_sf"/>
</dbReference>
<dbReference type="InterPro" id="IPR050643">
    <property type="entry name" value="Periplasmic_pilus_chap"/>
</dbReference>
<evidence type="ECO:0000256" key="4">
    <source>
        <dbReference type="ARBA" id="ARBA00022729"/>
    </source>
</evidence>
<dbReference type="InterPro" id="IPR013783">
    <property type="entry name" value="Ig-like_fold"/>
</dbReference>
<feature type="domain" description="Pili assembly chaperone N-terminal" evidence="10">
    <location>
        <begin position="24"/>
        <end position="145"/>
    </location>
</feature>
<proteinExistence type="inferred from homology"/>
<evidence type="ECO:0000259" key="11">
    <source>
        <dbReference type="Pfam" id="PF02753"/>
    </source>
</evidence>
<dbReference type="InterPro" id="IPR018046">
    <property type="entry name" value="Pili_assmbl_chaperone_CS"/>
</dbReference>
<keyword evidence="4 9" id="KW-0732">Signal</keyword>
<organism evidence="12 13">
    <name type="scientific">Burkholderia lata (strain ATCC 17760 / DSM 23089 / LMG 22485 / NCIMB 9086 / R18194 / 383)</name>
    <dbReference type="NCBI Taxonomy" id="482957"/>
    <lineage>
        <taxon>Bacteria</taxon>
        <taxon>Pseudomonadati</taxon>
        <taxon>Pseudomonadota</taxon>
        <taxon>Betaproteobacteria</taxon>
        <taxon>Burkholderiales</taxon>
        <taxon>Burkholderiaceae</taxon>
        <taxon>Burkholderia</taxon>
        <taxon>Burkholderia cepacia complex</taxon>
    </lineage>
</organism>
<dbReference type="Gene3D" id="2.60.40.10">
    <property type="entry name" value="Immunoglobulins"/>
    <property type="match status" value="2"/>
</dbReference>
<accession>A0A6P2SW47</accession>
<sequence>MTYLKSIRLLACLLMAVTCQAKASVVISGTRVIFPAKEQEVTVQMTNEGKAPSVVQAWVTRNEQDTAPEQADVPFLLMPSTFRLDPGKGQALRLVHTDDTLPSDKESLFWLNVLDIPPKAADDDRSKIQFAFRTRIKMMYRPSNLPGSADDAPGQVEWELARDGSAYAINAINPTPYVVNLGNIALTIDGQKYDAGAGYILPGATQTFPVNGLHANPVSGAEVEFSSINDWGASKDARKSVRIR</sequence>
<dbReference type="PROSITE" id="PS00635">
    <property type="entry name" value="PILI_CHAPERONE"/>
    <property type="match status" value="1"/>
</dbReference>
<evidence type="ECO:0000259" key="10">
    <source>
        <dbReference type="Pfam" id="PF00345"/>
    </source>
</evidence>
<dbReference type="PRINTS" id="PR00969">
    <property type="entry name" value="CHAPERONPILI"/>
</dbReference>
<dbReference type="EMBL" id="CABVQH010000002">
    <property type="protein sequence ID" value="VWC53653.1"/>
    <property type="molecule type" value="Genomic_DNA"/>
</dbReference>
<keyword evidence="7" id="KW-0393">Immunoglobulin domain</keyword>
<dbReference type="InterPro" id="IPR001829">
    <property type="entry name" value="Pili_assmbl_chaperone_bac"/>
</dbReference>
<name>A0A6P2SW47_BURL3</name>
<evidence type="ECO:0000313" key="12">
    <source>
        <dbReference type="EMBL" id="VWC53653.1"/>
    </source>
</evidence>
<feature type="domain" description="Pili assembly chaperone C-terminal" evidence="11">
    <location>
        <begin position="173"/>
        <end position="234"/>
    </location>
</feature>
<evidence type="ECO:0000256" key="5">
    <source>
        <dbReference type="ARBA" id="ARBA00022764"/>
    </source>
</evidence>
<evidence type="ECO:0000256" key="3">
    <source>
        <dbReference type="ARBA" id="ARBA00022558"/>
    </source>
</evidence>
<comment type="similarity">
    <text evidence="2 8">Belongs to the periplasmic pilus chaperone family.</text>
</comment>
<evidence type="ECO:0000256" key="7">
    <source>
        <dbReference type="ARBA" id="ARBA00023319"/>
    </source>
</evidence>
<dbReference type="RefSeq" id="WP_174948988.1">
    <property type="nucleotide sequence ID" value="NZ_CABVQH010000002.1"/>
</dbReference>
<dbReference type="Pfam" id="PF00345">
    <property type="entry name" value="PapD_N"/>
    <property type="match status" value="1"/>
</dbReference>
<dbReference type="GO" id="GO:0071555">
    <property type="term" value="P:cell wall organization"/>
    <property type="evidence" value="ECO:0007669"/>
    <property type="project" value="InterPro"/>
</dbReference>
<evidence type="ECO:0000313" key="13">
    <source>
        <dbReference type="Proteomes" id="UP000494260"/>
    </source>
</evidence>
<dbReference type="GO" id="GO:0030288">
    <property type="term" value="C:outer membrane-bounded periplasmic space"/>
    <property type="evidence" value="ECO:0007669"/>
    <property type="project" value="InterPro"/>
</dbReference>
<dbReference type="PANTHER" id="PTHR30251:SF2">
    <property type="entry name" value="FIMBRIAL CHAPERONE YADV-RELATED"/>
    <property type="match status" value="1"/>
</dbReference>
<dbReference type="SUPFAM" id="SSF49354">
    <property type="entry name" value="PapD-like"/>
    <property type="match status" value="1"/>
</dbReference>
<keyword evidence="6 8" id="KW-0143">Chaperone</keyword>
<reference evidence="12 13" key="1">
    <citation type="submission" date="2019-09" db="EMBL/GenBank/DDBJ databases">
        <authorList>
            <person name="Depoorter E."/>
        </authorList>
    </citation>
    <scope>NUCLEOTIDE SEQUENCE [LARGE SCALE GENOMIC DNA]</scope>
    <source>
        <strain evidence="12">R-18109</strain>
    </source>
</reference>
<dbReference type="Pfam" id="PF02753">
    <property type="entry name" value="PapD_C"/>
    <property type="match status" value="1"/>
</dbReference>
<dbReference type="PANTHER" id="PTHR30251">
    <property type="entry name" value="PILUS ASSEMBLY CHAPERONE"/>
    <property type="match status" value="1"/>
</dbReference>
<keyword evidence="5" id="KW-0574">Periplasm</keyword>
<dbReference type="InterPro" id="IPR036316">
    <property type="entry name" value="Pili_assmbl_chap_C_dom_sf"/>
</dbReference>
<evidence type="ECO:0000256" key="6">
    <source>
        <dbReference type="ARBA" id="ARBA00023186"/>
    </source>
</evidence>
<evidence type="ECO:0000256" key="2">
    <source>
        <dbReference type="ARBA" id="ARBA00007399"/>
    </source>
</evidence>
<comment type="subcellular location">
    <subcellularLocation>
        <location evidence="1 8">Periplasm</location>
    </subcellularLocation>
</comment>
<feature type="signal peptide" evidence="9">
    <location>
        <begin position="1"/>
        <end position="23"/>
    </location>
</feature>
<evidence type="ECO:0000256" key="9">
    <source>
        <dbReference type="SAM" id="SignalP"/>
    </source>
</evidence>
<dbReference type="InterPro" id="IPR016148">
    <property type="entry name" value="Pili_assmbl_chaperone_C"/>
</dbReference>
<protein>
    <submittedName>
        <fullName evidence="12">Pilus assembly protein</fullName>
    </submittedName>
</protein>
<evidence type="ECO:0000256" key="8">
    <source>
        <dbReference type="RuleBase" id="RU003918"/>
    </source>
</evidence>
<dbReference type="AlphaFoldDB" id="A0A6P2SW47"/>
<dbReference type="InterPro" id="IPR016147">
    <property type="entry name" value="Pili_assmbl_chaperone_N"/>
</dbReference>
<keyword evidence="3" id="KW-1029">Fimbrium biogenesis</keyword>
<evidence type="ECO:0000256" key="1">
    <source>
        <dbReference type="ARBA" id="ARBA00004418"/>
    </source>
</evidence>
<gene>
    <name evidence="12" type="ORF">BLA18109_00499</name>
</gene>
<dbReference type="Proteomes" id="UP000494260">
    <property type="component" value="Unassembled WGS sequence"/>
</dbReference>